<evidence type="ECO:0000256" key="2">
    <source>
        <dbReference type="ARBA" id="ARBA00004409"/>
    </source>
</evidence>
<dbReference type="GO" id="GO:0005789">
    <property type="term" value="C:endoplasmic reticulum membrane"/>
    <property type="evidence" value="ECO:0007669"/>
    <property type="project" value="UniProtKB-SubCell"/>
</dbReference>
<protein>
    <recommendedName>
        <fullName evidence="10 11">Protein transport protein BOS1</fullName>
    </recommendedName>
</protein>
<keyword evidence="6 13" id="KW-1133">Transmembrane helix</keyword>
<comment type="subcellular location">
    <subcellularLocation>
        <location evidence="1">Endoplasmic reticulum membrane</location>
        <topology evidence="1">Single-pass type IV membrane protein</topology>
    </subcellularLocation>
    <subcellularLocation>
        <location evidence="2">Golgi apparatus membrane</location>
        <topology evidence="2">Single-pass type IV membrane protein</topology>
    </subcellularLocation>
</comment>
<proteinExistence type="inferred from homology"/>
<dbReference type="CDD" id="cd15863">
    <property type="entry name" value="SNARE_GS27"/>
    <property type="match status" value="1"/>
</dbReference>
<comment type="function">
    <text evidence="11">SNARE required for protein transport between the ER and the Golgi complex.</text>
</comment>
<name>A0AA38HGI5_9TREE</name>
<dbReference type="PANTHER" id="PTHR21230:SF1">
    <property type="entry name" value="GOLGI SNAP RECEPTOR COMPLEX MEMBER 2"/>
    <property type="match status" value="1"/>
</dbReference>
<dbReference type="AlphaFoldDB" id="A0AA38HGI5"/>
<dbReference type="GeneID" id="77730126"/>
<dbReference type="GO" id="GO:0015031">
    <property type="term" value="P:protein transport"/>
    <property type="evidence" value="ECO:0007669"/>
    <property type="project" value="UniProtKB-KW"/>
</dbReference>
<dbReference type="GO" id="GO:0005484">
    <property type="term" value="F:SNAP receptor activity"/>
    <property type="evidence" value="ECO:0007669"/>
    <property type="project" value="InterPro"/>
</dbReference>
<reference evidence="14" key="1">
    <citation type="journal article" date="2022" name="G3 (Bethesda)">
        <title>High quality genome of the basidiomycete yeast Dioszegia hungarica PDD-24b-2 isolated from cloud water.</title>
        <authorList>
            <person name="Jarrige D."/>
            <person name="Haridas S."/>
            <person name="Bleykasten-Grosshans C."/>
            <person name="Joly M."/>
            <person name="Nadalig T."/>
            <person name="Sancelme M."/>
            <person name="Vuilleumier S."/>
            <person name="Grigoriev I.V."/>
            <person name="Amato P."/>
            <person name="Bringel F."/>
        </authorList>
    </citation>
    <scope>NUCLEOTIDE SEQUENCE</scope>
    <source>
        <strain evidence="14">PDD-24b-2</strain>
    </source>
</reference>
<keyword evidence="4 13" id="KW-0812">Transmembrane</keyword>
<feature type="compositionally biased region" description="Low complexity" evidence="12">
    <location>
        <begin position="100"/>
        <end position="114"/>
    </location>
</feature>
<evidence type="ECO:0000313" key="15">
    <source>
        <dbReference type="Proteomes" id="UP001164286"/>
    </source>
</evidence>
<evidence type="ECO:0000256" key="11">
    <source>
        <dbReference type="PIRNR" id="PIRNR028865"/>
    </source>
</evidence>
<gene>
    <name evidence="14" type="ORF">MKK02DRAFT_40051</name>
</gene>
<evidence type="ECO:0000256" key="3">
    <source>
        <dbReference type="ARBA" id="ARBA00022448"/>
    </source>
</evidence>
<feature type="compositionally biased region" description="Low complexity" evidence="12">
    <location>
        <begin position="123"/>
        <end position="143"/>
    </location>
</feature>
<evidence type="ECO:0000313" key="14">
    <source>
        <dbReference type="EMBL" id="KAI9639726.1"/>
    </source>
</evidence>
<dbReference type="EMBL" id="JAKWFO010000001">
    <property type="protein sequence ID" value="KAI9639726.1"/>
    <property type="molecule type" value="Genomic_DNA"/>
</dbReference>
<comment type="caution">
    <text evidence="14">The sequence shown here is derived from an EMBL/GenBank/DDBJ whole genome shotgun (WGS) entry which is preliminary data.</text>
</comment>
<dbReference type="GO" id="GO:0031201">
    <property type="term" value="C:SNARE complex"/>
    <property type="evidence" value="ECO:0007669"/>
    <property type="project" value="TreeGrafter"/>
</dbReference>
<evidence type="ECO:0000256" key="5">
    <source>
        <dbReference type="ARBA" id="ARBA00022927"/>
    </source>
</evidence>
<dbReference type="Pfam" id="PF12352">
    <property type="entry name" value="V-SNARE_C"/>
    <property type="match status" value="1"/>
</dbReference>
<dbReference type="GO" id="GO:0000139">
    <property type="term" value="C:Golgi membrane"/>
    <property type="evidence" value="ECO:0007669"/>
    <property type="project" value="UniProtKB-SubCell"/>
</dbReference>
<keyword evidence="3 11" id="KW-0813">Transport</keyword>
<keyword evidence="15" id="KW-1185">Reference proteome</keyword>
<evidence type="ECO:0000256" key="4">
    <source>
        <dbReference type="ARBA" id="ARBA00022692"/>
    </source>
</evidence>
<evidence type="ECO:0000256" key="7">
    <source>
        <dbReference type="ARBA" id="ARBA00023034"/>
    </source>
</evidence>
<evidence type="ECO:0000256" key="8">
    <source>
        <dbReference type="ARBA" id="ARBA00023136"/>
    </source>
</evidence>
<sequence length="253" mass="28009">MNHLNTLGNRHIASLNADLAKMETGEGGPSVQGSVSTTLGALSRLIDDYDSLARKEMVSAAREKANVRVARLQTEHRDLKARFEHARNTSSQRNREGLLSTSSSSVASPSSSASQRLNANSLQRRGSSQGGSSSAYADSPYSSMYKPNHPLPGQQGYTDRESFAMREDTFLQDSERNIDQYIAQGRAALENLVEQRGILKGTQRRLRDAANTLGLSRETIGWVERRTKQDGWIFGIGATVTLFCFWLIWHYLG</sequence>
<accession>A0AA38HGI5</accession>
<dbReference type="GO" id="GO:0012507">
    <property type="term" value="C:ER to Golgi transport vesicle membrane"/>
    <property type="evidence" value="ECO:0007669"/>
    <property type="project" value="TreeGrafter"/>
</dbReference>
<dbReference type="Proteomes" id="UP001164286">
    <property type="component" value="Unassembled WGS sequence"/>
</dbReference>
<evidence type="ECO:0000256" key="13">
    <source>
        <dbReference type="SAM" id="Phobius"/>
    </source>
</evidence>
<keyword evidence="8 11" id="KW-0472">Membrane</keyword>
<keyword evidence="7" id="KW-0333">Golgi apparatus</keyword>
<evidence type="ECO:0000256" key="1">
    <source>
        <dbReference type="ARBA" id="ARBA00004163"/>
    </source>
</evidence>
<dbReference type="PANTHER" id="PTHR21230">
    <property type="entry name" value="VESICLE TRANSPORT V-SNARE PROTEIN VTI1-RELATED"/>
    <property type="match status" value="1"/>
</dbReference>
<dbReference type="RefSeq" id="XP_052949503.1">
    <property type="nucleotide sequence ID" value="XM_053090921.1"/>
</dbReference>
<dbReference type="GO" id="GO:0006888">
    <property type="term" value="P:endoplasmic reticulum to Golgi vesicle-mediated transport"/>
    <property type="evidence" value="ECO:0007669"/>
    <property type="project" value="TreeGrafter"/>
</dbReference>
<evidence type="ECO:0000256" key="10">
    <source>
        <dbReference type="ARBA" id="ARBA00040957"/>
    </source>
</evidence>
<dbReference type="GO" id="GO:0000149">
    <property type="term" value="F:SNARE binding"/>
    <property type="evidence" value="ECO:0007669"/>
    <property type="project" value="TreeGrafter"/>
</dbReference>
<dbReference type="GO" id="GO:0006906">
    <property type="term" value="P:vesicle fusion"/>
    <property type="evidence" value="ECO:0007669"/>
    <property type="project" value="TreeGrafter"/>
</dbReference>
<organism evidence="14 15">
    <name type="scientific">Dioszegia hungarica</name>
    <dbReference type="NCBI Taxonomy" id="4972"/>
    <lineage>
        <taxon>Eukaryota</taxon>
        <taxon>Fungi</taxon>
        <taxon>Dikarya</taxon>
        <taxon>Basidiomycota</taxon>
        <taxon>Agaricomycotina</taxon>
        <taxon>Tremellomycetes</taxon>
        <taxon>Tremellales</taxon>
        <taxon>Bulleribasidiaceae</taxon>
        <taxon>Dioszegia</taxon>
    </lineage>
</organism>
<feature type="transmembrane region" description="Helical" evidence="13">
    <location>
        <begin position="232"/>
        <end position="252"/>
    </location>
</feature>
<feature type="region of interest" description="Disordered" evidence="12">
    <location>
        <begin position="80"/>
        <end position="157"/>
    </location>
</feature>
<evidence type="ECO:0000256" key="6">
    <source>
        <dbReference type="ARBA" id="ARBA00022989"/>
    </source>
</evidence>
<dbReference type="PIRSF" id="PIRSF028865">
    <property type="entry name" value="Membrin-2"/>
    <property type="match status" value="1"/>
</dbReference>
<dbReference type="InterPro" id="IPR027027">
    <property type="entry name" value="GOSR2/Membrin/Bos1"/>
</dbReference>
<keyword evidence="5 11" id="KW-0653">Protein transport</keyword>
<evidence type="ECO:0000256" key="12">
    <source>
        <dbReference type="SAM" id="MobiDB-lite"/>
    </source>
</evidence>
<dbReference type="SUPFAM" id="SSF58038">
    <property type="entry name" value="SNARE fusion complex"/>
    <property type="match status" value="1"/>
</dbReference>
<dbReference type="GO" id="GO:0031902">
    <property type="term" value="C:late endosome membrane"/>
    <property type="evidence" value="ECO:0007669"/>
    <property type="project" value="TreeGrafter"/>
</dbReference>
<comment type="similarity">
    <text evidence="9 11">Belongs to the BOS1 family.</text>
</comment>
<evidence type="ECO:0000256" key="9">
    <source>
        <dbReference type="ARBA" id="ARBA00037983"/>
    </source>
</evidence>